<evidence type="ECO:0000313" key="8">
    <source>
        <dbReference type="Proteomes" id="UP001234178"/>
    </source>
</evidence>
<keyword evidence="8" id="KW-1185">Reference proteome</keyword>
<evidence type="ECO:0000256" key="2">
    <source>
        <dbReference type="ARBA" id="ARBA00012499"/>
    </source>
</evidence>
<evidence type="ECO:0000256" key="5">
    <source>
        <dbReference type="RuleBase" id="RU365044"/>
    </source>
</evidence>
<dbReference type="InterPro" id="IPR028427">
    <property type="entry name" value="Met_Sox_Rdtase_MsrB"/>
</dbReference>
<gene>
    <name evidence="7" type="ORF">OUZ56_001369</name>
</gene>
<organism evidence="7 8">
    <name type="scientific">Daphnia magna</name>
    <dbReference type="NCBI Taxonomy" id="35525"/>
    <lineage>
        <taxon>Eukaryota</taxon>
        <taxon>Metazoa</taxon>
        <taxon>Ecdysozoa</taxon>
        <taxon>Arthropoda</taxon>
        <taxon>Crustacea</taxon>
        <taxon>Branchiopoda</taxon>
        <taxon>Diplostraca</taxon>
        <taxon>Cladocera</taxon>
        <taxon>Anomopoda</taxon>
        <taxon>Daphniidae</taxon>
        <taxon>Daphnia</taxon>
    </lineage>
</organism>
<keyword evidence="3 5" id="KW-0560">Oxidoreductase</keyword>
<dbReference type="SUPFAM" id="SSF51316">
    <property type="entry name" value="Mss4-like"/>
    <property type="match status" value="1"/>
</dbReference>
<comment type="cofactor">
    <cofactor evidence="5">
        <name>Zn(2+)</name>
        <dbReference type="ChEBI" id="CHEBI:29105"/>
    </cofactor>
    <text evidence="5">Binds 1 zinc ion per subunit.</text>
</comment>
<dbReference type="Proteomes" id="UP001234178">
    <property type="component" value="Unassembled WGS sequence"/>
</dbReference>
<evidence type="ECO:0000259" key="6">
    <source>
        <dbReference type="PROSITE" id="PS51790"/>
    </source>
</evidence>
<reference evidence="7 8" key="1">
    <citation type="journal article" date="2023" name="Nucleic Acids Res.">
        <title>The hologenome of Daphnia magna reveals possible DNA methylation and microbiome-mediated evolution of the host genome.</title>
        <authorList>
            <person name="Chaturvedi A."/>
            <person name="Li X."/>
            <person name="Dhandapani V."/>
            <person name="Marshall H."/>
            <person name="Kissane S."/>
            <person name="Cuenca-Cambronero M."/>
            <person name="Asole G."/>
            <person name="Calvet F."/>
            <person name="Ruiz-Romero M."/>
            <person name="Marangio P."/>
            <person name="Guigo R."/>
            <person name="Rago D."/>
            <person name="Mirbahai L."/>
            <person name="Eastwood N."/>
            <person name="Colbourne J.K."/>
            <person name="Zhou J."/>
            <person name="Mallon E."/>
            <person name="Orsini L."/>
        </authorList>
    </citation>
    <scope>NUCLEOTIDE SEQUENCE [LARGE SCALE GENOMIC DNA]</scope>
    <source>
        <strain evidence="7">LRV0_1</strain>
    </source>
</reference>
<dbReference type="PANTHER" id="PTHR10173">
    <property type="entry name" value="METHIONINE SULFOXIDE REDUCTASE"/>
    <property type="match status" value="1"/>
</dbReference>
<dbReference type="InterPro" id="IPR011057">
    <property type="entry name" value="Mss4-like_sf"/>
</dbReference>
<evidence type="ECO:0000256" key="3">
    <source>
        <dbReference type="ARBA" id="ARBA00023002"/>
    </source>
</evidence>
<dbReference type="EMBL" id="JAOYFB010000036">
    <property type="protein sequence ID" value="KAK4019346.1"/>
    <property type="molecule type" value="Genomic_DNA"/>
</dbReference>
<evidence type="ECO:0000256" key="4">
    <source>
        <dbReference type="ARBA" id="ARBA00048488"/>
    </source>
</evidence>
<dbReference type="Gene3D" id="2.170.150.20">
    <property type="entry name" value="Peptide methionine sulfoxide reductase"/>
    <property type="match status" value="1"/>
</dbReference>
<dbReference type="EC" id="1.8.4.12" evidence="2 5"/>
<dbReference type="InterPro" id="IPR002579">
    <property type="entry name" value="Met_Sox_Rdtase_MsrB_dom"/>
</dbReference>
<dbReference type="PROSITE" id="PS51790">
    <property type="entry name" value="MSRB"/>
    <property type="match status" value="1"/>
</dbReference>
<name>A0ABR0A2K3_9CRUS</name>
<keyword evidence="5" id="KW-0862">Zinc</keyword>
<dbReference type="NCBIfam" id="TIGR00357">
    <property type="entry name" value="peptide-methionine (R)-S-oxide reductase MsrB"/>
    <property type="match status" value="1"/>
</dbReference>
<accession>A0ABR0A2K3</accession>
<sequence length="249" mass="27810">MSCGGGSCGRNLTKNLTAEQYHVTQEAGTEDPFTGKYNDHHETGTYICIVCSSPLFSSDTKYDSGSGWPSFYKTLPYEVEKETVERRPDDSIEGRPRIEVVCVKCQAHLGHVFQDGPQPTGERFCINSVAIDFVPKVEETEEKNGVVVPLNIHLKINGLLHLTLELNCLTLKIEYLMLKLEYPQLPMGPAALFCPMVDHHGVGQSPCALGRGRQCTSRDFPLSMRWWSTWGVHSRKGLHRQVSPDLSSD</sequence>
<comment type="similarity">
    <text evidence="1 5">Belongs to the MsrB Met sulfoxide reductase family.</text>
</comment>
<feature type="domain" description="MsrB" evidence="6">
    <location>
        <begin position="9"/>
        <end position="136"/>
    </location>
</feature>
<comment type="catalytic activity">
    <reaction evidence="4 5">
        <text>L-methionyl-[protein] + [thioredoxin]-disulfide + H2O = L-methionyl-(R)-S-oxide-[protein] + [thioredoxin]-dithiol</text>
        <dbReference type="Rhea" id="RHEA:24164"/>
        <dbReference type="Rhea" id="RHEA-COMP:10698"/>
        <dbReference type="Rhea" id="RHEA-COMP:10700"/>
        <dbReference type="Rhea" id="RHEA-COMP:12313"/>
        <dbReference type="Rhea" id="RHEA-COMP:12314"/>
        <dbReference type="ChEBI" id="CHEBI:15377"/>
        <dbReference type="ChEBI" id="CHEBI:16044"/>
        <dbReference type="ChEBI" id="CHEBI:29950"/>
        <dbReference type="ChEBI" id="CHEBI:45764"/>
        <dbReference type="ChEBI" id="CHEBI:50058"/>
        <dbReference type="EC" id="1.8.4.12"/>
    </reaction>
</comment>
<protein>
    <recommendedName>
        <fullName evidence="2 5">Peptide-methionine (R)-S-oxide reductase</fullName>
        <ecNumber evidence="2 5">1.8.4.12</ecNumber>
    </recommendedName>
</protein>
<keyword evidence="5" id="KW-0479">Metal-binding</keyword>
<dbReference type="Pfam" id="PF01641">
    <property type="entry name" value="SelR"/>
    <property type="match status" value="1"/>
</dbReference>
<evidence type="ECO:0000313" key="7">
    <source>
        <dbReference type="EMBL" id="KAK4019346.1"/>
    </source>
</evidence>
<dbReference type="PANTHER" id="PTHR10173:SF52">
    <property type="entry name" value="METHIONINE-R-SULFOXIDE REDUCTASE B1"/>
    <property type="match status" value="1"/>
</dbReference>
<comment type="function">
    <text evidence="5">Methionine-sulfoxide reductase that specifically reduces methionine (R)-sulfoxide back to methionine. While in many cases methionine oxidation is the result of random oxidation following oxidative stress, methionine oxidation is also a post-translational modification that takes place on specific residues.</text>
</comment>
<evidence type="ECO:0000256" key="1">
    <source>
        <dbReference type="ARBA" id="ARBA00007174"/>
    </source>
</evidence>
<comment type="caution">
    <text evidence="7">The sequence shown here is derived from an EMBL/GenBank/DDBJ whole genome shotgun (WGS) entry which is preliminary data.</text>
</comment>
<proteinExistence type="inferred from homology"/>